<accession>X1TBI0</accession>
<protein>
    <submittedName>
        <fullName evidence="1">Uncharacterized protein</fullName>
    </submittedName>
</protein>
<organism evidence="1">
    <name type="scientific">marine sediment metagenome</name>
    <dbReference type="NCBI Taxonomy" id="412755"/>
    <lineage>
        <taxon>unclassified sequences</taxon>
        <taxon>metagenomes</taxon>
        <taxon>ecological metagenomes</taxon>
    </lineage>
</organism>
<feature type="non-terminal residue" evidence="1">
    <location>
        <position position="68"/>
    </location>
</feature>
<reference evidence="1" key="1">
    <citation type="journal article" date="2014" name="Front. Microbiol.">
        <title>High frequency of phylogenetically diverse reductive dehalogenase-homologous genes in deep subseafloor sedimentary metagenomes.</title>
        <authorList>
            <person name="Kawai M."/>
            <person name="Futagami T."/>
            <person name="Toyoda A."/>
            <person name="Takaki Y."/>
            <person name="Nishi S."/>
            <person name="Hori S."/>
            <person name="Arai W."/>
            <person name="Tsubouchi T."/>
            <person name="Morono Y."/>
            <person name="Uchiyama I."/>
            <person name="Ito T."/>
            <person name="Fujiyama A."/>
            <person name="Inagaki F."/>
            <person name="Takami H."/>
        </authorList>
    </citation>
    <scope>NUCLEOTIDE SEQUENCE</scope>
    <source>
        <strain evidence="1">Expedition CK06-06</strain>
    </source>
</reference>
<name>X1TBI0_9ZZZZ</name>
<gene>
    <name evidence="1" type="ORF">S12H4_37895</name>
</gene>
<dbReference type="EMBL" id="BARW01022760">
    <property type="protein sequence ID" value="GAI88731.1"/>
    <property type="molecule type" value="Genomic_DNA"/>
</dbReference>
<sequence>MTHIQHHYTKGQLYELMRDLIEFRGIEQSFDLPRIGIITTKALSYYRKGDRDQYLIVHDNEILPLTQV</sequence>
<comment type="caution">
    <text evidence="1">The sequence shown here is derived from an EMBL/GenBank/DDBJ whole genome shotgun (WGS) entry which is preliminary data.</text>
</comment>
<dbReference type="AlphaFoldDB" id="X1TBI0"/>
<proteinExistence type="predicted"/>
<evidence type="ECO:0000313" key="1">
    <source>
        <dbReference type="EMBL" id="GAI88731.1"/>
    </source>
</evidence>